<evidence type="ECO:0000313" key="3">
    <source>
        <dbReference type="Proteomes" id="UP000290289"/>
    </source>
</evidence>
<proteinExistence type="predicted"/>
<accession>A0A498JNC0</accession>
<dbReference type="PANTHER" id="PTHR34197:SF2">
    <property type="entry name" value="OS04G0591300 PROTEIN"/>
    <property type="match status" value="1"/>
</dbReference>
<evidence type="ECO:0000256" key="1">
    <source>
        <dbReference type="SAM" id="MobiDB-lite"/>
    </source>
</evidence>
<reference evidence="2 3" key="1">
    <citation type="submission" date="2018-10" db="EMBL/GenBank/DDBJ databases">
        <title>A high-quality apple genome assembly.</title>
        <authorList>
            <person name="Hu J."/>
        </authorList>
    </citation>
    <scope>NUCLEOTIDE SEQUENCE [LARGE SCALE GENOMIC DNA]</scope>
    <source>
        <strain evidence="3">cv. HFTH1</strain>
        <tissue evidence="2">Young leaf</tissue>
    </source>
</reference>
<dbReference type="Proteomes" id="UP000290289">
    <property type="component" value="Chromosome 6"/>
</dbReference>
<comment type="caution">
    <text evidence="2">The sequence shown here is derived from an EMBL/GenBank/DDBJ whole genome shotgun (WGS) entry which is preliminary data.</text>
</comment>
<evidence type="ECO:0000313" key="2">
    <source>
        <dbReference type="EMBL" id="RXH97040.1"/>
    </source>
</evidence>
<feature type="compositionally biased region" description="Basic and acidic residues" evidence="1">
    <location>
        <begin position="149"/>
        <end position="162"/>
    </location>
</feature>
<feature type="compositionally biased region" description="Polar residues" evidence="1">
    <location>
        <begin position="120"/>
        <end position="137"/>
    </location>
</feature>
<name>A0A498JNC0_MALDO</name>
<organism evidence="2 3">
    <name type="scientific">Malus domestica</name>
    <name type="common">Apple</name>
    <name type="synonym">Pyrus malus</name>
    <dbReference type="NCBI Taxonomy" id="3750"/>
    <lineage>
        <taxon>Eukaryota</taxon>
        <taxon>Viridiplantae</taxon>
        <taxon>Streptophyta</taxon>
        <taxon>Embryophyta</taxon>
        <taxon>Tracheophyta</taxon>
        <taxon>Spermatophyta</taxon>
        <taxon>Magnoliopsida</taxon>
        <taxon>eudicotyledons</taxon>
        <taxon>Gunneridae</taxon>
        <taxon>Pentapetalae</taxon>
        <taxon>rosids</taxon>
        <taxon>fabids</taxon>
        <taxon>Rosales</taxon>
        <taxon>Rosaceae</taxon>
        <taxon>Amygdaloideae</taxon>
        <taxon>Maleae</taxon>
        <taxon>Malus</taxon>
    </lineage>
</organism>
<dbReference type="AlphaFoldDB" id="A0A498JNC0"/>
<keyword evidence="3" id="KW-1185">Reference proteome</keyword>
<dbReference type="EMBL" id="RDQH01000332">
    <property type="protein sequence ID" value="RXH97040.1"/>
    <property type="molecule type" value="Genomic_DNA"/>
</dbReference>
<dbReference type="PANTHER" id="PTHR34197">
    <property type="entry name" value="OS04G0591300 PROTEIN"/>
    <property type="match status" value="1"/>
</dbReference>
<sequence length="237" mass="25974">MAAVYVDEEEVWKCPKHPSKRRKSGICPVCLRERLVVLCPDCANVRPCGCCATTSSSSSSSSSSRFPAGDGVRVSKILESEPSFRRSRSVAVPFLRSTSKFLGGAFRHADFDSAGDRSEPQSGGRTKTPSFWSSVFRSSHRSKTSEVNNGEHETTAEKKAEGEIQEEEEDADAAMRRKMMRKSRSVAVPMMSSKAGSGGGERPPAKGRGWHFPSPIKAFRHSKISKIVSERSPVYRG</sequence>
<feature type="compositionally biased region" description="Acidic residues" evidence="1">
    <location>
        <begin position="163"/>
        <end position="172"/>
    </location>
</feature>
<gene>
    <name evidence="2" type="ORF">DVH24_035708</name>
</gene>
<feature type="region of interest" description="Disordered" evidence="1">
    <location>
        <begin position="111"/>
        <end position="216"/>
    </location>
</feature>
<protein>
    <submittedName>
        <fullName evidence="2">Uncharacterized protein</fullName>
    </submittedName>
</protein>